<organism evidence="1 2">
    <name type="scientific">Emcibacter nanhaiensis</name>
    <dbReference type="NCBI Taxonomy" id="1505037"/>
    <lineage>
        <taxon>Bacteria</taxon>
        <taxon>Pseudomonadati</taxon>
        <taxon>Pseudomonadota</taxon>
        <taxon>Alphaproteobacteria</taxon>
        <taxon>Emcibacterales</taxon>
        <taxon>Emcibacteraceae</taxon>
        <taxon>Emcibacter</taxon>
    </lineage>
</organism>
<protein>
    <submittedName>
        <fullName evidence="1">PAS domain-containing protein</fullName>
    </submittedName>
</protein>
<dbReference type="EMBL" id="VFIY01000018">
    <property type="protein sequence ID" value="TPD57673.1"/>
    <property type="molecule type" value="Genomic_DNA"/>
</dbReference>
<dbReference type="RefSeq" id="WP_139941988.1">
    <property type="nucleotide sequence ID" value="NZ_JBHSYP010000005.1"/>
</dbReference>
<evidence type="ECO:0000313" key="1">
    <source>
        <dbReference type="EMBL" id="TPD57673.1"/>
    </source>
</evidence>
<dbReference type="Pfam" id="PF07310">
    <property type="entry name" value="PAS_5"/>
    <property type="match status" value="1"/>
</dbReference>
<dbReference type="Proteomes" id="UP000319148">
    <property type="component" value="Unassembled WGS sequence"/>
</dbReference>
<accession>A0A501PBC9</accession>
<dbReference type="OrthoDB" id="8449511at2"/>
<gene>
    <name evidence="1" type="ORF">FIV46_16330</name>
</gene>
<reference evidence="2" key="1">
    <citation type="submission" date="2019-06" db="EMBL/GenBank/DDBJ databases">
        <title>The complete genome of Emcibacter congregatus ZYLT.</title>
        <authorList>
            <person name="Zhao Z."/>
        </authorList>
    </citation>
    <scope>NUCLEOTIDE SEQUENCE [LARGE SCALE GENOMIC DNA]</scope>
    <source>
        <strain evidence="2">MCCC 1A06723</strain>
    </source>
</reference>
<dbReference type="AlphaFoldDB" id="A0A501PBC9"/>
<comment type="caution">
    <text evidence="1">The sequence shown here is derived from an EMBL/GenBank/DDBJ whole genome shotgun (WGS) entry which is preliminary data.</text>
</comment>
<name>A0A501PBC9_9PROT</name>
<sequence>MANFVPEFERKHFSSEVHGQLYDYWLRRKGDRLMPSRQDIGPEEIPSLLPHLIMLDVYGKPGHYQFKVRLTGTQVDQIVGQSLTGKWAHDFPNSEGLSRRFCWLVENRRPYYSEDRLMFVSKDFKNYSCLVCPLSSDGQSVDKILASNDYY</sequence>
<dbReference type="InterPro" id="IPR009922">
    <property type="entry name" value="DUF1457"/>
</dbReference>
<keyword evidence="2" id="KW-1185">Reference proteome</keyword>
<evidence type="ECO:0000313" key="2">
    <source>
        <dbReference type="Proteomes" id="UP000319148"/>
    </source>
</evidence>
<proteinExistence type="predicted"/>